<dbReference type="AlphaFoldDB" id="A0A2T1NNE8"/>
<dbReference type="EMBL" id="PXOT01000013">
    <property type="protein sequence ID" value="PSG94418.1"/>
    <property type="molecule type" value="Genomic_DNA"/>
</dbReference>
<evidence type="ECO:0000313" key="2">
    <source>
        <dbReference type="Proteomes" id="UP000238430"/>
    </source>
</evidence>
<comment type="caution">
    <text evidence="1">The sequence shown here is derived from an EMBL/GenBank/DDBJ whole genome shotgun (WGS) entry which is preliminary data.</text>
</comment>
<organism evidence="1 2">
    <name type="scientific">Mesoflavibacter zeaxanthinifaciens subsp. sabulilitoris</name>
    <dbReference type="NCBI Taxonomy" id="1520893"/>
    <lineage>
        <taxon>Bacteria</taxon>
        <taxon>Pseudomonadati</taxon>
        <taxon>Bacteroidota</taxon>
        <taxon>Flavobacteriia</taxon>
        <taxon>Flavobacteriales</taxon>
        <taxon>Flavobacteriaceae</taxon>
        <taxon>Mesoflavibacter</taxon>
    </lineage>
</organism>
<reference evidence="1 2" key="1">
    <citation type="submission" date="2018-03" db="EMBL/GenBank/DDBJ databases">
        <title>Mesoflavibacter sp. HG37 and Mesoflavibacter sp. HG96 sp.nov., two marine bacteria isolated from seawater of Western Pacific Ocean.</title>
        <authorList>
            <person name="Cheng H."/>
            <person name="Wu Y.-H."/>
            <person name="Guo L.-L."/>
            <person name="Xu X.-W."/>
        </authorList>
    </citation>
    <scope>NUCLEOTIDE SEQUENCE [LARGE SCALE GENOMIC DNA]</scope>
    <source>
        <strain evidence="1 2">KCTC 42117</strain>
    </source>
</reference>
<name>A0A2T1NNE8_9FLAO</name>
<proteinExistence type="predicted"/>
<protein>
    <recommendedName>
        <fullName evidence="3">Lipocalin-like domain-containing protein</fullName>
    </recommendedName>
</protein>
<gene>
    <name evidence="1" type="ORF">C7H61_01130</name>
</gene>
<evidence type="ECO:0008006" key="3">
    <source>
        <dbReference type="Google" id="ProtNLM"/>
    </source>
</evidence>
<dbReference type="OrthoDB" id="1366248at2"/>
<accession>A0A2T1NNE8</accession>
<dbReference type="Proteomes" id="UP000238430">
    <property type="component" value="Unassembled WGS sequence"/>
</dbReference>
<sequence length="141" mass="16257">MNKLFLILVFGFTLVCKSDFNKVSEFNIVGKWEWESYSSSGNFVFYSNGIAEMESENEKIGGNDFMRNGKKFSLEYKIDYNKTPKTLDLIFTELESKKQLKIPGIIDIVEKDILLYARGKNGIKPKSIAESDDKITLYRIK</sequence>
<keyword evidence="2" id="KW-1185">Reference proteome</keyword>
<dbReference type="RefSeq" id="WP_106676414.1">
    <property type="nucleotide sequence ID" value="NZ_JACHWV010000011.1"/>
</dbReference>
<evidence type="ECO:0000313" key="1">
    <source>
        <dbReference type="EMBL" id="PSG94418.1"/>
    </source>
</evidence>